<dbReference type="EMBL" id="UYRS01000579">
    <property type="protein sequence ID" value="VDK23648.1"/>
    <property type="molecule type" value="Genomic_DNA"/>
</dbReference>
<dbReference type="AlphaFoldDB" id="A0A0R3VWH8"/>
<reference evidence="3" key="1">
    <citation type="submission" date="2017-02" db="UniProtKB">
        <authorList>
            <consortium name="WormBaseParasite"/>
        </authorList>
    </citation>
    <scope>IDENTIFICATION</scope>
</reference>
<sequence>MVGASHHLPSPPHLRSTIASAAWLKSFIELQQPTGLTLFLASSTRSKLCMQSSGNMNASIREFHFKHGSHFVSYQYSSNTCPMVLMWQLLEVVHSSTHNGQDMDVGMVITKVDENRNSFVGLL</sequence>
<evidence type="ECO:0000313" key="3">
    <source>
        <dbReference type="WBParaSite" id="TASK_0000177201-mRNA-1"/>
    </source>
</evidence>
<reference evidence="1 2" key="2">
    <citation type="submission" date="2018-11" db="EMBL/GenBank/DDBJ databases">
        <authorList>
            <consortium name="Pathogen Informatics"/>
        </authorList>
    </citation>
    <scope>NUCLEOTIDE SEQUENCE [LARGE SCALE GENOMIC DNA]</scope>
</reference>
<dbReference type="WBParaSite" id="TASK_0000177201-mRNA-1">
    <property type="protein sequence ID" value="TASK_0000177201-mRNA-1"/>
    <property type="gene ID" value="TASK_0000177201"/>
</dbReference>
<gene>
    <name evidence="1" type="ORF">TASK_LOCUS1773</name>
</gene>
<evidence type="ECO:0000313" key="1">
    <source>
        <dbReference type="EMBL" id="VDK23648.1"/>
    </source>
</evidence>
<name>A0A0R3VWH8_TAEAS</name>
<organism evidence="3">
    <name type="scientific">Taenia asiatica</name>
    <name type="common">Asian tapeworm</name>
    <dbReference type="NCBI Taxonomy" id="60517"/>
    <lineage>
        <taxon>Eukaryota</taxon>
        <taxon>Metazoa</taxon>
        <taxon>Spiralia</taxon>
        <taxon>Lophotrochozoa</taxon>
        <taxon>Platyhelminthes</taxon>
        <taxon>Cestoda</taxon>
        <taxon>Eucestoda</taxon>
        <taxon>Cyclophyllidea</taxon>
        <taxon>Taeniidae</taxon>
        <taxon>Taenia</taxon>
    </lineage>
</organism>
<evidence type="ECO:0000313" key="2">
    <source>
        <dbReference type="Proteomes" id="UP000282613"/>
    </source>
</evidence>
<proteinExistence type="predicted"/>
<keyword evidence="2" id="KW-1185">Reference proteome</keyword>
<dbReference type="Proteomes" id="UP000282613">
    <property type="component" value="Unassembled WGS sequence"/>
</dbReference>
<accession>A0A0R3VWH8</accession>
<protein>
    <submittedName>
        <fullName evidence="3">Ovule protein</fullName>
    </submittedName>
</protein>